<accession>A0A8J7AN45</accession>
<dbReference type="EMBL" id="JADEXG010000025">
    <property type="protein sequence ID" value="MBE9078060.1"/>
    <property type="molecule type" value="Genomic_DNA"/>
</dbReference>
<proteinExistence type="predicted"/>
<dbReference type="PROSITE" id="PS51257">
    <property type="entry name" value="PROKAR_LIPOPROTEIN"/>
    <property type="match status" value="1"/>
</dbReference>
<reference evidence="2" key="1">
    <citation type="submission" date="2020-10" db="EMBL/GenBank/DDBJ databases">
        <authorList>
            <person name="Castelo-Branco R."/>
            <person name="Eusebio N."/>
            <person name="Adriana R."/>
            <person name="Vieira A."/>
            <person name="Brugerolle De Fraissinette N."/>
            <person name="Rezende De Castro R."/>
            <person name="Schneider M.P."/>
            <person name="Vasconcelos V."/>
            <person name="Leao P.N."/>
        </authorList>
    </citation>
    <scope>NUCLEOTIDE SEQUENCE</scope>
    <source>
        <strain evidence="2">LEGE 07310</strain>
    </source>
</reference>
<protein>
    <submittedName>
        <fullName evidence="2">DUF4168 domain-containing protein</fullName>
    </submittedName>
</protein>
<evidence type="ECO:0000259" key="1">
    <source>
        <dbReference type="Pfam" id="PF13767"/>
    </source>
</evidence>
<name>A0A8J7AN45_9CYAN</name>
<sequence>MSFYRCYAQGRFRSRLIRFTLASGFALACVAGGLSVGSPQGLMPGRRPPAAYAQIATEEEIQSYASAIVGMEDARLATYAEISDIFTEAGLNASDYRFACPDAESLADIPNQVRSQVKAPLISYCNSARELVEDSGLTAERFNALTQSFQTDAALANRIRAAAAELQP</sequence>
<dbReference type="Pfam" id="PF13767">
    <property type="entry name" value="DUF4168"/>
    <property type="match status" value="1"/>
</dbReference>
<dbReference type="Proteomes" id="UP000636505">
    <property type="component" value="Unassembled WGS sequence"/>
</dbReference>
<dbReference type="AlphaFoldDB" id="A0A8J7AN45"/>
<keyword evidence="3" id="KW-1185">Reference proteome</keyword>
<evidence type="ECO:0000313" key="2">
    <source>
        <dbReference type="EMBL" id="MBE9078060.1"/>
    </source>
</evidence>
<dbReference type="InterPro" id="IPR025433">
    <property type="entry name" value="DUF4168"/>
</dbReference>
<feature type="domain" description="DUF4168" evidence="1">
    <location>
        <begin position="58"/>
        <end position="159"/>
    </location>
</feature>
<comment type="caution">
    <text evidence="2">The sequence shown here is derived from an EMBL/GenBank/DDBJ whole genome shotgun (WGS) entry which is preliminary data.</text>
</comment>
<gene>
    <name evidence="2" type="ORF">IQ241_12285</name>
</gene>
<dbReference type="RefSeq" id="WP_193907500.1">
    <property type="nucleotide sequence ID" value="NZ_JADEXG010000025.1"/>
</dbReference>
<evidence type="ECO:0000313" key="3">
    <source>
        <dbReference type="Proteomes" id="UP000636505"/>
    </source>
</evidence>
<organism evidence="2 3">
    <name type="scientific">Vasconcelosia minhoensis LEGE 07310</name>
    <dbReference type="NCBI Taxonomy" id="915328"/>
    <lineage>
        <taxon>Bacteria</taxon>
        <taxon>Bacillati</taxon>
        <taxon>Cyanobacteriota</taxon>
        <taxon>Cyanophyceae</taxon>
        <taxon>Nodosilineales</taxon>
        <taxon>Cymatolegaceae</taxon>
        <taxon>Vasconcelosia</taxon>
        <taxon>Vasconcelosia minhoensis</taxon>
    </lineage>
</organism>